<dbReference type="OrthoDB" id="4045103at2"/>
<evidence type="ECO:0000256" key="1">
    <source>
        <dbReference type="SAM" id="MobiDB-lite"/>
    </source>
</evidence>
<dbReference type="SUPFAM" id="SSF56371">
    <property type="entry name" value="Ribosome inactivating proteins (RIP)"/>
    <property type="match status" value="1"/>
</dbReference>
<keyword evidence="4" id="KW-1185">Reference proteome</keyword>
<sequence>MEAEQPRRHRPASTREGEHHMRTCLVPSPLRRPVALLLSLAAMVAGLVLPDATAARADTGHRRVSFTYMNITSYAGMEQRIAWRNLIASIQNAAGHHFGEGVYETQAETEALVSVRLYHQNTWVRLWIEPHNLYLRGYTNRYGTFMADDAFHLRNRLATYPQNPNPDQNVGFVYSGEGGGTLPFASDYPDLERVAQRTRQLMPLSYHALWDSFNQLAQSQNPWTADGRRATARSYLFFTQWISEAARLDDIYNDVAAFMGDPGWSRDGLSDQQVAWEQNWWNLSWFARESWLWGAVPPLHVGAIILWGWFDVPRRANMIKHI</sequence>
<feature type="region of interest" description="Disordered" evidence="1">
    <location>
        <begin position="1"/>
        <end position="20"/>
    </location>
</feature>
<dbReference type="InterPro" id="IPR016138">
    <property type="entry name" value="Ribosome_inactivat_prot_sub1"/>
</dbReference>
<accession>A0A2W2CS59</accession>
<name>A0A2W2CS59_9ACTN</name>
<keyword evidence="2" id="KW-0812">Transmembrane</keyword>
<dbReference type="InterPro" id="IPR036041">
    <property type="entry name" value="Ribosome-inact_prot_sf"/>
</dbReference>
<evidence type="ECO:0000313" key="4">
    <source>
        <dbReference type="Proteomes" id="UP000248627"/>
    </source>
</evidence>
<dbReference type="Pfam" id="PF00161">
    <property type="entry name" value="RIP"/>
    <property type="match status" value="1"/>
</dbReference>
<reference evidence="3 4" key="1">
    <citation type="submission" date="2018-01" db="EMBL/GenBank/DDBJ databases">
        <title>Draft genome sequence of Jishengella endophytica.</title>
        <authorList>
            <person name="Sahin N."/>
            <person name="Ay H."/>
            <person name="Saygin H."/>
        </authorList>
    </citation>
    <scope>NUCLEOTIDE SEQUENCE [LARGE SCALE GENOMIC DNA]</scope>
    <source>
        <strain evidence="3 4">DSM 45430</strain>
    </source>
</reference>
<evidence type="ECO:0008006" key="5">
    <source>
        <dbReference type="Google" id="ProtNLM"/>
    </source>
</evidence>
<keyword evidence="2" id="KW-1133">Transmembrane helix</keyword>
<dbReference type="EMBL" id="POTX01000104">
    <property type="protein sequence ID" value="PZF94488.1"/>
    <property type="molecule type" value="Genomic_DNA"/>
</dbReference>
<dbReference type="GO" id="GO:0017148">
    <property type="term" value="P:negative regulation of translation"/>
    <property type="evidence" value="ECO:0007669"/>
    <property type="project" value="InterPro"/>
</dbReference>
<comment type="caution">
    <text evidence="3">The sequence shown here is derived from an EMBL/GenBank/DDBJ whole genome shotgun (WGS) entry which is preliminary data.</text>
</comment>
<dbReference type="PANTHER" id="PTHR33453:SF34">
    <property type="entry name" value="RIBOSOME-INACTIVATING PROTEIN"/>
    <property type="match status" value="1"/>
</dbReference>
<dbReference type="AlphaFoldDB" id="A0A2W2CS59"/>
<gene>
    <name evidence="3" type="ORF">C1I93_16425</name>
</gene>
<dbReference type="InterPro" id="IPR001574">
    <property type="entry name" value="Ribosome_inactivat_prot"/>
</dbReference>
<dbReference type="GO" id="GO:0030598">
    <property type="term" value="F:rRNA N-glycosylase activity"/>
    <property type="evidence" value="ECO:0007669"/>
    <property type="project" value="InterPro"/>
</dbReference>
<organism evidence="3 4">
    <name type="scientific">Micromonospora endophytica</name>
    <dbReference type="NCBI Taxonomy" id="515350"/>
    <lineage>
        <taxon>Bacteria</taxon>
        <taxon>Bacillati</taxon>
        <taxon>Actinomycetota</taxon>
        <taxon>Actinomycetes</taxon>
        <taxon>Micromonosporales</taxon>
        <taxon>Micromonosporaceae</taxon>
        <taxon>Micromonospora</taxon>
    </lineage>
</organism>
<dbReference type="Gene3D" id="3.40.420.10">
    <property type="entry name" value="Ricin (A subunit), domain 1"/>
    <property type="match status" value="1"/>
</dbReference>
<proteinExistence type="predicted"/>
<dbReference type="PANTHER" id="PTHR33453">
    <property type="match status" value="1"/>
</dbReference>
<evidence type="ECO:0000256" key="2">
    <source>
        <dbReference type="SAM" id="Phobius"/>
    </source>
</evidence>
<protein>
    <recommendedName>
        <fullName evidence="5">Ribosome inactivating protein</fullName>
    </recommendedName>
</protein>
<evidence type="ECO:0000313" key="3">
    <source>
        <dbReference type="EMBL" id="PZF94488.1"/>
    </source>
</evidence>
<feature type="transmembrane region" description="Helical" evidence="2">
    <location>
        <begin position="291"/>
        <end position="310"/>
    </location>
</feature>
<dbReference type="Proteomes" id="UP000248627">
    <property type="component" value="Unassembled WGS sequence"/>
</dbReference>
<keyword evidence="2" id="KW-0472">Membrane</keyword>